<dbReference type="SUPFAM" id="SSF47413">
    <property type="entry name" value="lambda repressor-like DNA-binding domains"/>
    <property type="match status" value="1"/>
</dbReference>
<dbReference type="PANTHER" id="PTHR46558:SF14">
    <property type="entry name" value="HTH-TYPE TRANSCRIPTIONAL REGULATOR ANSR"/>
    <property type="match status" value="1"/>
</dbReference>
<feature type="domain" description="HTH cro/C1-type" evidence="2">
    <location>
        <begin position="6"/>
        <end position="60"/>
    </location>
</feature>
<proteinExistence type="predicted"/>
<protein>
    <submittedName>
        <fullName evidence="3">Helix-turn-helix transcriptional regulator</fullName>
    </submittedName>
</protein>
<evidence type="ECO:0000256" key="1">
    <source>
        <dbReference type="ARBA" id="ARBA00023125"/>
    </source>
</evidence>
<sequence>MLCHRLKELRISHGKTQQDVAAVLNISRSAYALYETGKRELNYGSLAALAEFYGVSLDYLFCRSEVPEPLGSFSPEERLLLERYREMDPRGRRLLSAMADLECELESDRH</sequence>
<name>A0A8J6JCJ3_9FIRM</name>
<dbReference type="InterPro" id="IPR010982">
    <property type="entry name" value="Lambda_DNA-bd_dom_sf"/>
</dbReference>
<evidence type="ECO:0000259" key="2">
    <source>
        <dbReference type="PROSITE" id="PS50943"/>
    </source>
</evidence>
<organism evidence="3 4">
    <name type="scientific">Lawsonibacter faecis</name>
    <dbReference type="NCBI Taxonomy" id="2763052"/>
    <lineage>
        <taxon>Bacteria</taxon>
        <taxon>Bacillati</taxon>
        <taxon>Bacillota</taxon>
        <taxon>Clostridia</taxon>
        <taxon>Eubacteriales</taxon>
        <taxon>Oscillospiraceae</taxon>
        <taxon>Lawsonibacter</taxon>
    </lineage>
</organism>
<dbReference type="CDD" id="cd00093">
    <property type="entry name" value="HTH_XRE"/>
    <property type="match status" value="1"/>
</dbReference>
<dbReference type="RefSeq" id="WP_186918974.1">
    <property type="nucleotide sequence ID" value="NZ_JACOPQ010000005.1"/>
</dbReference>
<dbReference type="Proteomes" id="UP000607645">
    <property type="component" value="Unassembled WGS sequence"/>
</dbReference>
<dbReference type="InterPro" id="IPR001387">
    <property type="entry name" value="Cro/C1-type_HTH"/>
</dbReference>
<dbReference type="Pfam" id="PF01381">
    <property type="entry name" value="HTH_3"/>
    <property type="match status" value="1"/>
</dbReference>
<dbReference type="AlphaFoldDB" id="A0A8J6JCJ3"/>
<dbReference type="GO" id="GO:0003677">
    <property type="term" value="F:DNA binding"/>
    <property type="evidence" value="ECO:0007669"/>
    <property type="project" value="UniProtKB-KW"/>
</dbReference>
<dbReference type="EMBL" id="JACOPQ010000005">
    <property type="protein sequence ID" value="MBC5736981.1"/>
    <property type="molecule type" value="Genomic_DNA"/>
</dbReference>
<accession>A0A8J6JCJ3</accession>
<dbReference type="SMART" id="SM00530">
    <property type="entry name" value="HTH_XRE"/>
    <property type="match status" value="1"/>
</dbReference>
<dbReference type="Gene3D" id="1.10.260.40">
    <property type="entry name" value="lambda repressor-like DNA-binding domains"/>
    <property type="match status" value="1"/>
</dbReference>
<keyword evidence="4" id="KW-1185">Reference proteome</keyword>
<reference evidence="3" key="1">
    <citation type="submission" date="2020-08" db="EMBL/GenBank/DDBJ databases">
        <title>Genome public.</title>
        <authorList>
            <person name="Liu C."/>
            <person name="Sun Q."/>
        </authorList>
    </citation>
    <scope>NUCLEOTIDE SEQUENCE</scope>
    <source>
        <strain evidence="3">NSJ-52</strain>
    </source>
</reference>
<evidence type="ECO:0000313" key="4">
    <source>
        <dbReference type="Proteomes" id="UP000607645"/>
    </source>
</evidence>
<keyword evidence="1" id="KW-0238">DNA-binding</keyword>
<gene>
    <name evidence="3" type="ORF">H8S62_08130</name>
</gene>
<evidence type="ECO:0000313" key="3">
    <source>
        <dbReference type="EMBL" id="MBC5736981.1"/>
    </source>
</evidence>
<dbReference type="PROSITE" id="PS50943">
    <property type="entry name" value="HTH_CROC1"/>
    <property type="match status" value="1"/>
</dbReference>
<dbReference type="PANTHER" id="PTHR46558">
    <property type="entry name" value="TRACRIPTIONAL REGULATORY PROTEIN-RELATED-RELATED"/>
    <property type="match status" value="1"/>
</dbReference>
<comment type="caution">
    <text evidence="3">The sequence shown here is derived from an EMBL/GenBank/DDBJ whole genome shotgun (WGS) entry which is preliminary data.</text>
</comment>